<evidence type="ECO:0000313" key="2">
    <source>
        <dbReference type="Proteomes" id="UP001254488"/>
    </source>
</evidence>
<proteinExistence type="predicted"/>
<dbReference type="RefSeq" id="WP_311333045.1">
    <property type="nucleotide sequence ID" value="NZ_JAVRHZ010000004.1"/>
</dbReference>
<keyword evidence="2" id="KW-1185">Reference proteome</keyword>
<dbReference type="Proteomes" id="UP001254488">
    <property type="component" value="Unassembled WGS sequence"/>
</dbReference>
<organism evidence="1 2">
    <name type="scientific">Patiriisocius hiemis</name>
    <dbReference type="NCBI Taxonomy" id="3075604"/>
    <lineage>
        <taxon>Bacteria</taxon>
        <taxon>Pseudomonadati</taxon>
        <taxon>Bacteroidota</taxon>
        <taxon>Flavobacteriia</taxon>
        <taxon>Flavobacteriales</taxon>
        <taxon>Flavobacteriaceae</taxon>
        <taxon>Patiriisocius</taxon>
    </lineage>
</organism>
<dbReference type="EMBL" id="JAVRHZ010000004">
    <property type="protein sequence ID" value="MDT0556093.1"/>
    <property type="molecule type" value="Genomic_DNA"/>
</dbReference>
<gene>
    <name evidence="1" type="ORF">RM538_08765</name>
</gene>
<accession>A0ABU2YGB9</accession>
<name>A0ABU2YGB9_9FLAO</name>
<evidence type="ECO:0000313" key="1">
    <source>
        <dbReference type="EMBL" id="MDT0556093.1"/>
    </source>
</evidence>
<protein>
    <recommendedName>
        <fullName evidence="3">Lipoprotein</fullName>
    </recommendedName>
</protein>
<comment type="caution">
    <text evidence="1">The sequence shown here is derived from an EMBL/GenBank/DDBJ whole genome shotgun (WGS) entry which is preliminary data.</text>
</comment>
<reference evidence="1 2" key="1">
    <citation type="submission" date="2023-09" db="EMBL/GenBank/DDBJ databases">
        <authorList>
            <person name="Rey-Velasco X."/>
        </authorList>
    </citation>
    <scope>NUCLEOTIDE SEQUENCE [LARGE SCALE GENOMIC DNA]</scope>
    <source>
        <strain evidence="1 2">W242</strain>
    </source>
</reference>
<dbReference type="PROSITE" id="PS51257">
    <property type="entry name" value="PROKAR_LIPOPROTEIN"/>
    <property type="match status" value="1"/>
</dbReference>
<sequence length="134" mass="15239">MKLFCCHMLFVIAIISCGIKTPQMDYSYTDQNNNSYYISETEIRYIPITPSESSSGVYSGGNKKNVSISKAQFSEISEKCDAIFNTPNLQTSQRRMMTSILRFSSSSESKKIILTPSEKRKELEHLLKELCSLK</sequence>
<evidence type="ECO:0008006" key="3">
    <source>
        <dbReference type="Google" id="ProtNLM"/>
    </source>
</evidence>